<protein>
    <submittedName>
        <fullName evidence="1">Uncharacterized protein</fullName>
    </submittedName>
</protein>
<evidence type="ECO:0000313" key="1">
    <source>
        <dbReference type="EMBL" id="PJJ56539.1"/>
    </source>
</evidence>
<reference evidence="1 2" key="1">
    <citation type="submission" date="2017-11" db="EMBL/GenBank/DDBJ databases">
        <title>Genomic Encyclopedia of Archaeal and Bacterial Type Strains, Phase II (KMG-II): From Individual Species to Whole Genera.</title>
        <authorList>
            <person name="Goeker M."/>
        </authorList>
    </citation>
    <scope>NUCLEOTIDE SEQUENCE [LARGE SCALE GENOMIC DNA]</scope>
    <source>
        <strain evidence="1 2">DSM 27763</strain>
    </source>
</reference>
<accession>A0A0B2BJT3</accession>
<dbReference type="EMBL" id="PGEZ01000001">
    <property type="protein sequence ID" value="PJJ56539.1"/>
    <property type="molecule type" value="Genomic_DNA"/>
</dbReference>
<organism evidence="1 2">
    <name type="scientific">Mumia flava</name>
    <dbReference type="NCBI Taxonomy" id="1348852"/>
    <lineage>
        <taxon>Bacteria</taxon>
        <taxon>Bacillati</taxon>
        <taxon>Actinomycetota</taxon>
        <taxon>Actinomycetes</taxon>
        <taxon>Propionibacteriales</taxon>
        <taxon>Nocardioidaceae</taxon>
        <taxon>Mumia</taxon>
    </lineage>
</organism>
<gene>
    <name evidence="1" type="ORF">CLV56_0748</name>
</gene>
<name>A0A0B2BJT3_9ACTN</name>
<sequence>MVALLQDGLAQHGIHDTLLAAGQFAPRGSSGARFAGGMIGDTVGGELGNLGSAVGVGVGYIAGGEAASQASGLPRSMLVGVSATTVYGMHAATRRSEPDRLLFAVPRDELTVHVHQRGMVRVLELVDDESDAHIELEGNRLPVTHSKDVIEHLQEPVR</sequence>
<dbReference type="Proteomes" id="UP000230842">
    <property type="component" value="Unassembled WGS sequence"/>
</dbReference>
<dbReference type="AlphaFoldDB" id="A0A0B2BJT3"/>
<proteinExistence type="predicted"/>
<keyword evidence="2" id="KW-1185">Reference proteome</keyword>
<evidence type="ECO:0000313" key="2">
    <source>
        <dbReference type="Proteomes" id="UP000230842"/>
    </source>
</evidence>
<comment type="caution">
    <text evidence="1">The sequence shown here is derived from an EMBL/GenBank/DDBJ whole genome shotgun (WGS) entry which is preliminary data.</text>
</comment>